<name>A0AAP0G224_9ASPA</name>
<accession>A0AAP0G224</accession>
<dbReference type="PANTHER" id="PTHR46087:SF11">
    <property type="entry name" value="PROTEIN SEMI-ROLLED LEAF 2"/>
    <property type="match status" value="1"/>
</dbReference>
<evidence type="ECO:0008006" key="4">
    <source>
        <dbReference type="Google" id="ProtNLM"/>
    </source>
</evidence>
<evidence type="ECO:0000313" key="2">
    <source>
        <dbReference type="EMBL" id="KAK8934085.1"/>
    </source>
</evidence>
<protein>
    <recommendedName>
        <fullName evidence="4">EFR3-like protein</fullName>
    </recommendedName>
</protein>
<dbReference type="InterPro" id="IPR049152">
    <property type="entry name" value="EFR3-like_ARM"/>
</dbReference>
<dbReference type="InterPro" id="IPR055296">
    <property type="entry name" value="SRL2-like"/>
</dbReference>
<dbReference type="SUPFAM" id="SSF48371">
    <property type="entry name" value="ARM repeat"/>
    <property type="match status" value="1"/>
</dbReference>
<sequence length="982" mass="110286">MGYISRKLLPACENVCLCCPALNPSSRRPVKRYKKLLSEIFAKTPNGVSNERKIIKLCEYAAKNPARIPKVARFLEQKFFKELQSDHFNYMEVIMEVYCKLLSICKEQMAYFGRNLFSVIIALLDTKQLDHLKILGCHTLTRLVYSQVDSTYACCIESIVPNVCKLARKDGEEHNSILKAASLQCLSSMVWFMSEYSYIYSDFDEIIYAILENYGIDDQPKDDDEGWEKHHNWVSEVIRSETRAGPLGHNDVSPNNIIIRPITKMKDSSMLTREERENPTWWSQTCIQKLAELAKESTTMRRILDPMFTYFDAHKHWAPKHGLALNVLLYLTCSSKISGNEQFILISLIRHLDNKEIVHDPQLKSNIVQIATSLMKQLRLQSLVAEIGAMSNLCRHLSKSLQSTIEIVRAEEESWNFLLQDSIEDCLLEIVKGIGDTSPIYDMMTMTLEKLSTSAVVARATIGSLLILAHIISLTSIHSHSEQIFPEALLQQILKAMLHPDVEARVGAHMIFSILLAGTLIHPRYESECLYEYKIRNFRTTPEFASATSLLEKLRREYGNGVKHENDMRDGTSVKEMCKAEWKRGWIQKSSPCFHKLSYSIIDKSAILNYPHEAELNFFMLNEDQISQLLSAFWRQAHQPDNLPSNYEAIAVSFHLTVLSFHLKNPSHSITAQFFQLLLSLMNSSLDPNGGLLSSSQISIFTLSAALLGFTGKLYEIPELIEELKQLLAYHIDPYLRIGDDFLLYHKPSESDQDTSILSLAELRKKMVECGPHFVDVIVQHLCRLINMNENELARLLSVAFTLDDGFWSSLSPAPFLGWHVVGDLSEAPVSFDEGHSKSSSLDGDVADESPSNDLPGLHPLKPGTPSTRQFLSVGQLLESALEVSGQAAGSSVSTSPLPYGTMASQCEAFGVSTRKKFSTWLVSGQESALQNTLHAPDGCNNSATGKANICGSQVVVVGQPWQALRLPPASPFDNFMRAAGC</sequence>
<dbReference type="EMBL" id="JBBWWQ010000012">
    <property type="protein sequence ID" value="KAK8934085.1"/>
    <property type="molecule type" value="Genomic_DNA"/>
</dbReference>
<proteinExistence type="predicted"/>
<gene>
    <name evidence="2" type="ORF">KSP39_PZI014537</name>
</gene>
<dbReference type="InterPro" id="IPR016024">
    <property type="entry name" value="ARM-type_fold"/>
</dbReference>
<evidence type="ECO:0000256" key="1">
    <source>
        <dbReference type="SAM" id="MobiDB-lite"/>
    </source>
</evidence>
<organism evidence="2 3">
    <name type="scientific">Platanthera zijinensis</name>
    <dbReference type="NCBI Taxonomy" id="2320716"/>
    <lineage>
        <taxon>Eukaryota</taxon>
        <taxon>Viridiplantae</taxon>
        <taxon>Streptophyta</taxon>
        <taxon>Embryophyta</taxon>
        <taxon>Tracheophyta</taxon>
        <taxon>Spermatophyta</taxon>
        <taxon>Magnoliopsida</taxon>
        <taxon>Liliopsida</taxon>
        <taxon>Asparagales</taxon>
        <taxon>Orchidaceae</taxon>
        <taxon>Orchidoideae</taxon>
        <taxon>Orchideae</taxon>
        <taxon>Orchidinae</taxon>
        <taxon>Platanthera</taxon>
    </lineage>
</organism>
<dbReference type="PANTHER" id="PTHR46087">
    <property type="entry name" value="PUTATIVE, EXPRESSED-RELATED"/>
    <property type="match status" value="1"/>
</dbReference>
<dbReference type="AlphaFoldDB" id="A0AAP0G224"/>
<keyword evidence="3" id="KW-1185">Reference proteome</keyword>
<evidence type="ECO:0000313" key="3">
    <source>
        <dbReference type="Proteomes" id="UP001418222"/>
    </source>
</evidence>
<reference evidence="2 3" key="1">
    <citation type="journal article" date="2022" name="Nat. Plants">
        <title>Genomes of leafy and leafless Platanthera orchids illuminate the evolution of mycoheterotrophy.</title>
        <authorList>
            <person name="Li M.H."/>
            <person name="Liu K.W."/>
            <person name="Li Z."/>
            <person name="Lu H.C."/>
            <person name="Ye Q.L."/>
            <person name="Zhang D."/>
            <person name="Wang J.Y."/>
            <person name="Li Y.F."/>
            <person name="Zhong Z.M."/>
            <person name="Liu X."/>
            <person name="Yu X."/>
            <person name="Liu D.K."/>
            <person name="Tu X.D."/>
            <person name="Liu B."/>
            <person name="Hao Y."/>
            <person name="Liao X.Y."/>
            <person name="Jiang Y.T."/>
            <person name="Sun W.H."/>
            <person name="Chen J."/>
            <person name="Chen Y.Q."/>
            <person name="Ai Y."/>
            <person name="Zhai J.W."/>
            <person name="Wu S.S."/>
            <person name="Zhou Z."/>
            <person name="Hsiao Y.Y."/>
            <person name="Wu W.L."/>
            <person name="Chen Y.Y."/>
            <person name="Lin Y.F."/>
            <person name="Hsu J.L."/>
            <person name="Li C.Y."/>
            <person name="Wang Z.W."/>
            <person name="Zhao X."/>
            <person name="Zhong W.Y."/>
            <person name="Ma X.K."/>
            <person name="Ma L."/>
            <person name="Huang J."/>
            <person name="Chen G.Z."/>
            <person name="Huang M.Z."/>
            <person name="Huang L."/>
            <person name="Peng D.H."/>
            <person name="Luo Y.B."/>
            <person name="Zou S.Q."/>
            <person name="Chen S.P."/>
            <person name="Lan S."/>
            <person name="Tsai W.C."/>
            <person name="Van de Peer Y."/>
            <person name="Liu Z.J."/>
        </authorList>
    </citation>
    <scope>NUCLEOTIDE SEQUENCE [LARGE SCALE GENOMIC DNA]</scope>
    <source>
        <strain evidence="2">Lor287</strain>
    </source>
</reference>
<comment type="caution">
    <text evidence="2">The sequence shown here is derived from an EMBL/GenBank/DDBJ whole genome shotgun (WGS) entry which is preliminary data.</text>
</comment>
<feature type="region of interest" description="Disordered" evidence="1">
    <location>
        <begin position="832"/>
        <end position="862"/>
    </location>
</feature>
<dbReference type="Pfam" id="PF21052">
    <property type="entry name" value="EFR3_ARM"/>
    <property type="match status" value="1"/>
</dbReference>
<dbReference type="Proteomes" id="UP001418222">
    <property type="component" value="Unassembled WGS sequence"/>
</dbReference>